<evidence type="ECO:0000313" key="3">
    <source>
        <dbReference type="Proteomes" id="UP000438429"/>
    </source>
</evidence>
<feature type="compositionally biased region" description="Low complexity" evidence="1">
    <location>
        <begin position="79"/>
        <end position="89"/>
    </location>
</feature>
<dbReference type="AlphaFoldDB" id="A0A6A4T6V7"/>
<dbReference type="EMBL" id="VEVO01000008">
    <property type="protein sequence ID" value="KAF0038904.1"/>
    <property type="molecule type" value="Genomic_DNA"/>
</dbReference>
<evidence type="ECO:0000256" key="1">
    <source>
        <dbReference type="SAM" id="MobiDB-lite"/>
    </source>
</evidence>
<sequence length="154" mass="16705">MAPGFGVASSIQQIIARRPFRRQNVSSGGFFTGNGAWIRIRQMRSESGADADADAPSAHPLSLSYRPPPSPSGLCQPLSAHSSASSSAARRARQNNDVITLPAEVVMSRAIESPHIRCAAKSKLYTSQHGTQTWFKDKMTCHYTVCTTLSTWPD</sequence>
<gene>
    <name evidence="2" type="ORF">F2P81_009388</name>
</gene>
<reference evidence="2 3" key="1">
    <citation type="submission" date="2019-06" db="EMBL/GenBank/DDBJ databases">
        <title>Draft genomes of female and male turbot (Scophthalmus maximus).</title>
        <authorList>
            <person name="Xu H."/>
            <person name="Xu X.-W."/>
            <person name="Shao C."/>
            <person name="Chen S."/>
        </authorList>
    </citation>
    <scope>NUCLEOTIDE SEQUENCE [LARGE SCALE GENOMIC DNA]</scope>
    <source>
        <strain evidence="2">Ysfricsl-2016a</strain>
        <tissue evidence="2">Blood</tissue>
    </source>
</reference>
<evidence type="ECO:0000313" key="2">
    <source>
        <dbReference type="EMBL" id="KAF0038904.1"/>
    </source>
</evidence>
<feature type="region of interest" description="Disordered" evidence="1">
    <location>
        <begin position="48"/>
        <end position="93"/>
    </location>
</feature>
<protein>
    <submittedName>
        <fullName evidence="2">Uncharacterized protein</fullName>
    </submittedName>
</protein>
<dbReference type="Proteomes" id="UP000438429">
    <property type="component" value="Unassembled WGS sequence"/>
</dbReference>
<proteinExistence type="predicted"/>
<name>A0A6A4T6V7_SCOMX</name>
<organism evidence="2 3">
    <name type="scientific">Scophthalmus maximus</name>
    <name type="common">Turbot</name>
    <name type="synonym">Psetta maxima</name>
    <dbReference type="NCBI Taxonomy" id="52904"/>
    <lineage>
        <taxon>Eukaryota</taxon>
        <taxon>Metazoa</taxon>
        <taxon>Chordata</taxon>
        <taxon>Craniata</taxon>
        <taxon>Vertebrata</taxon>
        <taxon>Euteleostomi</taxon>
        <taxon>Actinopterygii</taxon>
        <taxon>Neopterygii</taxon>
        <taxon>Teleostei</taxon>
        <taxon>Neoteleostei</taxon>
        <taxon>Acanthomorphata</taxon>
        <taxon>Carangaria</taxon>
        <taxon>Pleuronectiformes</taxon>
        <taxon>Pleuronectoidei</taxon>
        <taxon>Scophthalmidae</taxon>
        <taxon>Scophthalmus</taxon>
    </lineage>
</organism>
<comment type="caution">
    <text evidence="2">The sequence shown here is derived from an EMBL/GenBank/DDBJ whole genome shotgun (WGS) entry which is preliminary data.</text>
</comment>
<accession>A0A6A4T6V7</accession>